<sequence length="534" mass="57893">MRPLPPRPDAAPTDHPTDAEPTAETDPTDASPADQHDPRHDDRHDLDLDHELPERRWHYRRSLASRVTLLTTIAVGVAVAFLSLSVYFVVRIQLEDTMDEQLLDRATSMAAGLTSAAADKDRDQLLTQLRFLPRDSRVQILFADGSILLTNGTTTLPLGDEEWDVATSDADHAVLRSVTVAGDHVRMATVPMDLSNGRIGALVMTQNTDSQQKFLGKLGLVMLGFGGTGVILAAVAGTVVARNGLRPVRRLTESVETIARTEELTPLRVEGDDEIARLATAFNQMLTALSASRERQKQLVADAGHELKTPLTSLRTNLDLLAQAEDTGAALSPETRRELIDDVRAQIVELSTLIGDLVELARDEQVRHVVEPVSLVEVLDKAVARVRLRAPTVTFEVRAAPWWLVGESHSLERAITNLLDNAAKWSPTDGRVVATLANGILTVDDQGPGIPEDDREYVFERFFRSTESRAMPGSGLGLAIVRQVAERHAGSVRAGVSPSGGARLTMTLPGGPLHPDATRPIPRESRGATTAPTG</sequence>
<keyword evidence="9" id="KW-0902">Two-component regulatory system</keyword>
<evidence type="ECO:0000313" key="15">
    <source>
        <dbReference type="EMBL" id="MDQ1105886.1"/>
    </source>
</evidence>
<keyword evidence="5 15" id="KW-0808">Transferase</keyword>
<dbReference type="EMBL" id="JAUTAN010000001">
    <property type="protein sequence ID" value="MDQ1105886.1"/>
    <property type="molecule type" value="Genomic_DNA"/>
</dbReference>
<evidence type="ECO:0000259" key="14">
    <source>
        <dbReference type="PROSITE" id="PS50885"/>
    </source>
</evidence>
<dbReference type="Pfam" id="PF02518">
    <property type="entry name" value="HATPase_c"/>
    <property type="match status" value="1"/>
</dbReference>
<evidence type="ECO:0000256" key="2">
    <source>
        <dbReference type="ARBA" id="ARBA00004236"/>
    </source>
</evidence>
<dbReference type="Gene3D" id="3.30.565.10">
    <property type="entry name" value="Histidine kinase-like ATPase, C-terminal domain"/>
    <property type="match status" value="1"/>
</dbReference>
<dbReference type="Pfam" id="PF00512">
    <property type="entry name" value="HisKA"/>
    <property type="match status" value="1"/>
</dbReference>
<accession>A0AAJ1U0S2</accession>
<feature type="region of interest" description="Disordered" evidence="11">
    <location>
        <begin position="509"/>
        <end position="534"/>
    </location>
</feature>
<dbReference type="RefSeq" id="WP_307202540.1">
    <property type="nucleotide sequence ID" value="NZ_JAUTAN010000001.1"/>
</dbReference>
<dbReference type="InterPro" id="IPR003661">
    <property type="entry name" value="HisK_dim/P_dom"/>
</dbReference>
<dbReference type="CDD" id="cd00082">
    <property type="entry name" value="HisKA"/>
    <property type="match status" value="1"/>
</dbReference>
<keyword evidence="4" id="KW-0597">Phosphoprotein</keyword>
<keyword evidence="8 12" id="KW-1133">Transmembrane helix</keyword>
<feature type="region of interest" description="Disordered" evidence="11">
    <location>
        <begin position="1"/>
        <end position="47"/>
    </location>
</feature>
<dbReference type="Pfam" id="PF00672">
    <property type="entry name" value="HAMP"/>
    <property type="match status" value="1"/>
</dbReference>
<dbReference type="PANTHER" id="PTHR45436:SF5">
    <property type="entry name" value="SENSOR HISTIDINE KINASE TRCS"/>
    <property type="match status" value="1"/>
</dbReference>
<dbReference type="InterPro" id="IPR003660">
    <property type="entry name" value="HAMP_dom"/>
</dbReference>
<dbReference type="SUPFAM" id="SSF158472">
    <property type="entry name" value="HAMP domain-like"/>
    <property type="match status" value="1"/>
</dbReference>
<dbReference type="InterPro" id="IPR036890">
    <property type="entry name" value="HATPase_C_sf"/>
</dbReference>
<proteinExistence type="predicted"/>
<evidence type="ECO:0000256" key="4">
    <source>
        <dbReference type="ARBA" id="ARBA00022553"/>
    </source>
</evidence>
<feature type="transmembrane region" description="Helical" evidence="12">
    <location>
        <begin position="218"/>
        <end position="241"/>
    </location>
</feature>
<dbReference type="SUPFAM" id="SSF47384">
    <property type="entry name" value="Homodimeric domain of signal transducing histidine kinase"/>
    <property type="match status" value="1"/>
</dbReference>
<evidence type="ECO:0000256" key="5">
    <source>
        <dbReference type="ARBA" id="ARBA00022679"/>
    </source>
</evidence>
<reference evidence="15" key="1">
    <citation type="submission" date="2023-07" db="EMBL/GenBank/DDBJ databases">
        <title>Functional and genomic diversity of the sorghum phyllosphere microbiome.</title>
        <authorList>
            <person name="Shade A."/>
        </authorList>
    </citation>
    <scope>NUCLEOTIDE SEQUENCE</scope>
    <source>
        <strain evidence="15">SORGH_AS_1067</strain>
    </source>
</reference>
<gene>
    <name evidence="15" type="ORF">QE405_003170</name>
</gene>
<dbReference type="PANTHER" id="PTHR45436">
    <property type="entry name" value="SENSOR HISTIDINE KINASE YKOH"/>
    <property type="match status" value="1"/>
</dbReference>
<dbReference type="PRINTS" id="PR00344">
    <property type="entry name" value="BCTRLSENSOR"/>
</dbReference>
<dbReference type="CDD" id="cd06225">
    <property type="entry name" value="HAMP"/>
    <property type="match status" value="1"/>
</dbReference>
<protein>
    <recommendedName>
        <fullName evidence="3">histidine kinase</fullName>
        <ecNumber evidence="3">2.7.13.3</ecNumber>
    </recommendedName>
</protein>
<evidence type="ECO:0000256" key="1">
    <source>
        <dbReference type="ARBA" id="ARBA00000085"/>
    </source>
</evidence>
<evidence type="ECO:0000256" key="11">
    <source>
        <dbReference type="SAM" id="MobiDB-lite"/>
    </source>
</evidence>
<evidence type="ECO:0000256" key="10">
    <source>
        <dbReference type="ARBA" id="ARBA00023136"/>
    </source>
</evidence>
<dbReference type="AlphaFoldDB" id="A0AAJ1U0S2"/>
<evidence type="ECO:0000256" key="7">
    <source>
        <dbReference type="ARBA" id="ARBA00022777"/>
    </source>
</evidence>
<comment type="subcellular location">
    <subcellularLocation>
        <location evidence="2">Cell membrane</location>
    </subcellularLocation>
</comment>
<dbReference type="Gene3D" id="6.10.340.10">
    <property type="match status" value="1"/>
</dbReference>
<feature type="domain" description="Histidine kinase" evidence="13">
    <location>
        <begin position="302"/>
        <end position="512"/>
    </location>
</feature>
<dbReference type="InterPro" id="IPR050428">
    <property type="entry name" value="TCS_sensor_his_kinase"/>
</dbReference>
<dbReference type="GO" id="GO:0005886">
    <property type="term" value="C:plasma membrane"/>
    <property type="evidence" value="ECO:0007669"/>
    <property type="project" value="UniProtKB-SubCell"/>
</dbReference>
<dbReference type="SMART" id="SM00387">
    <property type="entry name" value="HATPase_c"/>
    <property type="match status" value="1"/>
</dbReference>
<keyword evidence="10 12" id="KW-0472">Membrane</keyword>
<comment type="catalytic activity">
    <reaction evidence="1">
        <text>ATP + protein L-histidine = ADP + protein N-phospho-L-histidine.</text>
        <dbReference type="EC" id="2.7.13.3"/>
    </reaction>
</comment>
<dbReference type="PROSITE" id="PS50885">
    <property type="entry name" value="HAMP"/>
    <property type="match status" value="1"/>
</dbReference>
<dbReference type="SMART" id="SM00388">
    <property type="entry name" value="HisKA"/>
    <property type="match status" value="1"/>
</dbReference>
<feature type="transmembrane region" description="Helical" evidence="12">
    <location>
        <begin position="67"/>
        <end position="90"/>
    </location>
</feature>
<dbReference type="PROSITE" id="PS50109">
    <property type="entry name" value="HIS_KIN"/>
    <property type="match status" value="1"/>
</dbReference>
<dbReference type="EC" id="2.7.13.3" evidence="3"/>
<evidence type="ECO:0000256" key="6">
    <source>
        <dbReference type="ARBA" id="ARBA00022692"/>
    </source>
</evidence>
<dbReference type="GO" id="GO:0000155">
    <property type="term" value="F:phosphorelay sensor kinase activity"/>
    <property type="evidence" value="ECO:0007669"/>
    <property type="project" value="InterPro"/>
</dbReference>
<evidence type="ECO:0000256" key="8">
    <source>
        <dbReference type="ARBA" id="ARBA00022989"/>
    </source>
</evidence>
<dbReference type="Gene3D" id="1.10.287.130">
    <property type="match status" value="1"/>
</dbReference>
<evidence type="ECO:0000256" key="9">
    <source>
        <dbReference type="ARBA" id="ARBA00023012"/>
    </source>
</evidence>
<keyword evidence="6 12" id="KW-0812">Transmembrane</keyword>
<name>A0AAJ1U0S2_9ACTN</name>
<dbReference type="SUPFAM" id="SSF55874">
    <property type="entry name" value="ATPase domain of HSP90 chaperone/DNA topoisomerase II/histidine kinase"/>
    <property type="match status" value="1"/>
</dbReference>
<comment type="caution">
    <text evidence="15">The sequence shown here is derived from an EMBL/GenBank/DDBJ whole genome shotgun (WGS) entry which is preliminary data.</text>
</comment>
<dbReference type="InterPro" id="IPR005467">
    <property type="entry name" value="His_kinase_dom"/>
</dbReference>
<dbReference type="CDD" id="cd00075">
    <property type="entry name" value="HATPase"/>
    <property type="match status" value="1"/>
</dbReference>
<evidence type="ECO:0000313" key="16">
    <source>
        <dbReference type="Proteomes" id="UP001239215"/>
    </source>
</evidence>
<evidence type="ECO:0000259" key="13">
    <source>
        <dbReference type="PROSITE" id="PS50109"/>
    </source>
</evidence>
<feature type="compositionally biased region" description="Basic and acidic residues" evidence="11">
    <location>
        <begin position="34"/>
        <end position="47"/>
    </location>
</feature>
<dbReference type="InterPro" id="IPR003594">
    <property type="entry name" value="HATPase_dom"/>
</dbReference>
<evidence type="ECO:0000256" key="3">
    <source>
        <dbReference type="ARBA" id="ARBA00012438"/>
    </source>
</evidence>
<dbReference type="Proteomes" id="UP001239215">
    <property type="component" value="Unassembled WGS sequence"/>
</dbReference>
<feature type="domain" description="HAMP" evidence="14">
    <location>
        <begin position="242"/>
        <end position="294"/>
    </location>
</feature>
<keyword evidence="7 15" id="KW-0418">Kinase</keyword>
<organism evidence="15 16">
    <name type="scientific">Nocardioides zeae</name>
    <dbReference type="NCBI Taxonomy" id="1457234"/>
    <lineage>
        <taxon>Bacteria</taxon>
        <taxon>Bacillati</taxon>
        <taxon>Actinomycetota</taxon>
        <taxon>Actinomycetes</taxon>
        <taxon>Propionibacteriales</taxon>
        <taxon>Nocardioidaceae</taxon>
        <taxon>Nocardioides</taxon>
    </lineage>
</organism>
<dbReference type="InterPro" id="IPR036097">
    <property type="entry name" value="HisK_dim/P_sf"/>
</dbReference>
<evidence type="ECO:0000256" key="12">
    <source>
        <dbReference type="SAM" id="Phobius"/>
    </source>
</evidence>
<dbReference type="SMART" id="SM00304">
    <property type="entry name" value="HAMP"/>
    <property type="match status" value="1"/>
</dbReference>
<dbReference type="InterPro" id="IPR004358">
    <property type="entry name" value="Sig_transdc_His_kin-like_C"/>
</dbReference>